<dbReference type="Proteomes" id="UP000024635">
    <property type="component" value="Unassembled WGS sequence"/>
</dbReference>
<evidence type="ECO:0000313" key="2">
    <source>
        <dbReference type="EMBL" id="EYB94317.1"/>
    </source>
</evidence>
<reference evidence="3" key="1">
    <citation type="journal article" date="2015" name="Nat. Genet.">
        <title>The genome and transcriptome of the zoonotic hookworm Ancylostoma ceylanicum identify infection-specific gene families.</title>
        <authorList>
            <person name="Schwarz E.M."/>
            <person name="Hu Y."/>
            <person name="Antoshechkin I."/>
            <person name="Miller M.M."/>
            <person name="Sternberg P.W."/>
            <person name="Aroian R.V."/>
        </authorList>
    </citation>
    <scope>NUCLEOTIDE SEQUENCE</scope>
    <source>
        <strain evidence="3">HY135</strain>
    </source>
</reference>
<evidence type="ECO:0000313" key="3">
    <source>
        <dbReference type="Proteomes" id="UP000024635"/>
    </source>
</evidence>
<evidence type="ECO:0000256" key="1">
    <source>
        <dbReference type="SAM" id="MobiDB-lite"/>
    </source>
</evidence>
<dbReference type="AlphaFoldDB" id="A0A016SV77"/>
<accession>A0A016SV77</accession>
<organism evidence="2 3">
    <name type="scientific">Ancylostoma ceylanicum</name>
    <dbReference type="NCBI Taxonomy" id="53326"/>
    <lineage>
        <taxon>Eukaryota</taxon>
        <taxon>Metazoa</taxon>
        <taxon>Ecdysozoa</taxon>
        <taxon>Nematoda</taxon>
        <taxon>Chromadorea</taxon>
        <taxon>Rhabditida</taxon>
        <taxon>Rhabditina</taxon>
        <taxon>Rhabditomorpha</taxon>
        <taxon>Strongyloidea</taxon>
        <taxon>Ancylostomatidae</taxon>
        <taxon>Ancylostomatinae</taxon>
        <taxon>Ancylostoma</taxon>
    </lineage>
</organism>
<protein>
    <submittedName>
        <fullName evidence="2">Uncharacterized protein</fullName>
    </submittedName>
</protein>
<feature type="region of interest" description="Disordered" evidence="1">
    <location>
        <begin position="1"/>
        <end position="33"/>
    </location>
</feature>
<gene>
    <name evidence="2" type="primary">Acey_s0173.g417</name>
    <name evidence="2" type="ORF">Y032_0173g417</name>
</gene>
<name>A0A016SV77_9BILA</name>
<comment type="caution">
    <text evidence="2">The sequence shown here is derived from an EMBL/GenBank/DDBJ whole genome shotgun (WGS) entry which is preliminary data.</text>
</comment>
<dbReference type="OrthoDB" id="5204190at2759"/>
<sequence>MSSYASQRPHAAPIQRSQREQYDGTTSKATPITKRSCDTRCGELGLPLSTQHLATIHFPLQKKHESKGAQMSGVAAMRQECFILRS</sequence>
<proteinExistence type="predicted"/>
<dbReference type="EMBL" id="JARK01001509">
    <property type="protein sequence ID" value="EYB94317.1"/>
    <property type="molecule type" value="Genomic_DNA"/>
</dbReference>
<keyword evidence="3" id="KW-1185">Reference proteome</keyword>